<dbReference type="InterPro" id="IPR030603">
    <property type="entry name" value="KLHL18_BTB/POZ"/>
</dbReference>
<reference evidence="4" key="2">
    <citation type="submission" date="2014-03" db="EMBL/GenBank/DDBJ databases">
        <authorList>
            <person name="Genoscope - CEA"/>
        </authorList>
    </citation>
    <scope>NUCLEOTIDE SEQUENCE</scope>
</reference>
<accession>A0A060XM44</accession>
<evidence type="ECO:0000313" key="5">
    <source>
        <dbReference type="Proteomes" id="UP000193380"/>
    </source>
</evidence>
<dbReference type="Gene3D" id="3.30.710.10">
    <property type="entry name" value="Potassium Channel Kv1.1, Chain A"/>
    <property type="match status" value="1"/>
</dbReference>
<feature type="domain" description="BTB" evidence="3">
    <location>
        <begin position="38"/>
        <end position="105"/>
    </location>
</feature>
<feature type="non-terminal residue" evidence="4">
    <location>
        <position position="148"/>
    </location>
</feature>
<dbReference type="SUPFAM" id="SSF54695">
    <property type="entry name" value="POZ domain"/>
    <property type="match status" value="1"/>
</dbReference>
<reference evidence="4" key="1">
    <citation type="journal article" date="2014" name="Nat. Commun.">
        <title>The rainbow trout genome provides novel insights into evolution after whole-genome duplication in vertebrates.</title>
        <authorList>
            <person name="Berthelot C."/>
            <person name="Brunet F."/>
            <person name="Chalopin D."/>
            <person name="Juanchich A."/>
            <person name="Bernard M."/>
            <person name="Noel B."/>
            <person name="Bento P."/>
            <person name="Da Silva C."/>
            <person name="Labadie K."/>
            <person name="Alberti A."/>
            <person name="Aury J.M."/>
            <person name="Louis A."/>
            <person name="Dehais P."/>
            <person name="Bardou P."/>
            <person name="Montfort J."/>
            <person name="Klopp C."/>
            <person name="Cabau C."/>
            <person name="Gaspin C."/>
            <person name="Thorgaard G.H."/>
            <person name="Boussaha M."/>
            <person name="Quillet E."/>
            <person name="Guyomard R."/>
            <person name="Galiana D."/>
            <person name="Bobe J."/>
            <person name="Volff J.N."/>
            <person name="Genet C."/>
            <person name="Wincker P."/>
            <person name="Jaillon O."/>
            <person name="Roest Crollius H."/>
            <person name="Guiguen Y."/>
        </authorList>
    </citation>
    <scope>NUCLEOTIDE SEQUENCE [LARGE SCALE GENOMIC DNA]</scope>
</reference>
<dbReference type="CDD" id="cd18247">
    <property type="entry name" value="BTB_POZ_KLHL18"/>
    <property type="match status" value="1"/>
</dbReference>
<dbReference type="EMBL" id="FR905619">
    <property type="protein sequence ID" value="CDQ80546.1"/>
    <property type="molecule type" value="Genomic_DNA"/>
</dbReference>
<evidence type="ECO:0000256" key="2">
    <source>
        <dbReference type="ARBA" id="ARBA00022737"/>
    </source>
</evidence>
<evidence type="ECO:0000313" key="4">
    <source>
        <dbReference type="EMBL" id="CDQ80546.1"/>
    </source>
</evidence>
<dbReference type="PaxDb" id="8022-A0A060XM44"/>
<proteinExistence type="predicted"/>
<dbReference type="InterPro" id="IPR011333">
    <property type="entry name" value="SKP1/BTB/POZ_sf"/>
</dbReference>
<dbReference type="FunFam" id="3.30.710.10:FF:000001">
    <property type="entry name" value="Kelch-like family member 20"/>
    <property type="match status" value="1"/>
</dbReference>
<dbReference type="Pfam" id="PF00651">
    <property type="entry name" value="BTB"/>
    <property type="match status" value="1"/>
</dbReference>
<sequence length="148" mass="16813">MGDMIYEELEDLMHFSVHDLPGRGYAVMEEIRRQGKLCDVTLKVGDHKFSAHRIVLAASIPYFHAMFTNDMVECKQDEIVMQGMDPSALETLINFAYNGHVAIDQQNVQSLLIGASFLQLQNVKDACCSFLQERCVLTYALYTHTHII</sequence>
<dbReference type="STRING" id="8022.A0A060XM44"/>
<dbReference type="InterPro" id="IPR000210">
    <property type="entry name" value="BTB/POZ_dom"/>
</dbReference>
<evidence type="ECO:0000256" key="1">
    <source>
        <dbReference type="ARBA" id="ARBA00022441"/>
    </source>
</evidence>
<keyword evidence="1" id="KW-0880">Kelch repeat</keyword>
<protein>
    <recommendedName>
        <fullName evidence="3">BTB domain-containing protein</fullName>
    </recommendedName>
</protein>
<dbReference type="PROSITE" id="PS50097">
    <property type="entry name" value="BTB"/>
    <property type="match status" value="1"/>
</dbReference>
<dbReference type="PANTHER" id="PTHR24412:SF497">
    <property type="entry name" value="KELCH-LIKE PROTEIN 18"/>
    <property type="match status" value="1"/>
</dbReference>
<dbReference type="AlphaFoldDB" id="A0A060XM44"/>
<organism evidence="4 5">
    <name type="scientific">Oncorhynchus mykiss</name>
    <name type="common">Rainbow trout</name>
    <name type="synonym">Salmo gairdneri</name>
    <dbReference type="NCBI Taxonomy" id="8022"/>
    <lineage>
        <taxon>Eukaryota</taxon>
        <taxon>Metazoa</taxon>
        <taxon>Chordata</taxon>
        <taxon>Craniata</taxon>
        <taxon>Vertebrata</taxon>
        <taxon>Euteleostomi</taxon>
        <taxon>Actinopterygii</taxon>
        <taxon>Neopterygii</taxon>
        <taxon>Teleostei</taxon>
        <taxon>Protacanthopterygii</taxon>
        <taxon>Salmoniformes</taxon>
        <taxon>Salmonidae</taxon>
        <taxon>Salmoninae</taxon>
        <taxon>Oncorhynchus</taxon>
    </lineage>
</organism>
<dbReference type="Proteomes" id="UP000193380">
    <property type="component" value="Unassembled WGS sequence"/>
</dbReference>
<keyword evidence="2" id="KW-0677">Repeat</keyword>
<gene>
    <name evidence="4" type="ORF">GSONMT00050939001</name>
</gene>
<dbReference type="SMART" id="SM00225">
    <property type="entry name" value="BTB"/>
    <property type="match status" value="1"/>
</dbReference>
<evidence type="ECO:0000259" key="3">
    <source>
        <dbReference type="PROSITE" id="PS50097"/>
    </source>
</evidence>
<dbReference type="PANTHER" id="PTHR24412">
    <property type="entry name" value="KELCH PROTEIN"/>
    <property type="match status" value="1"/>
</dbReference>
<name>A0A060XM44_ONCMY</name>